<evidence type="ECO:0000313" key="4">
    <source>
        <dbReference type="Proteomes" id="UP000053766"/>
    </source>
</evidence>
<organism evidence="3 4">
    <name type="scientific">Dictyocaulus viviparus</name>
    <name type="common">Bovine lungworm</name>
    <dbReference type="NCBI Taxonomy" id="29172"/>
    <lineage>
        <taxon>Eukaryota</taxon>
        <taxon>Metazoa</taxon>
        <taxon>Ecdysozoa</taxon>
        <taxon>Nematoda</taxon>
        <taxon>Chromadorea</taxon>
        <taxon>Rhabditida</taxon>
        <taxon>Rhabditina</taxon>
        <taxon>Rhabditomorpha</taxon>
        <taxon>Strongyloidea</taxon>
        <taxon>Metastrongylidae</taxon>
        <taxon>Dictyocaulus</taxon>
    </lineage>
</organism>
<protein>
    <recommendedName>
        <fullName evidence="5">WD domain, G-beta repeat protein</fullName>
    </recommendedName>
</protein>
<proteinExistence type="predicted"/>
<keyword evidence="1" id="KW-0853">WD repeat</keyword>
<dbReference type="Proteomes" id="UP000053766">
    <property type="component" value="Unassembled WGS sequence"/>
</dbReference>
<dbReference type="Pfam" id="PF23761">
    <property type="entry name" value="Beta-prop_DCAF4"/>
    <property type="match status" value="1"/>
</dbReference>
<evidence type="ECO:0000313" key="3">
    <source>
        <dbReference type="EMBL" id="KJH53087.1"/>
    </source>
</evidence>
<dbReference type="GO" id="GO:0080008">
    <property type="term" value="C:Cul4-RING E3 ubiquitin ligase complex"/>
    <property type="evidence" value="ECO:0007669"/>
    <property type="project" value="TreeGrafter"/>
</dbReference>
<evidence type="ECO:0000256" key="1">
    <source>
        <dbReference type="ARBA" id="ARBA00022574"/>
    </source>
</evidence>
<accession>A0A0D8YA53</accession>
<dbReference type="STRING" id="29172.A0A0D8YA53"/>
<reference evidence="3 4" key="1">
    <citation type="submission" date="2013-11" db="EMBL/GenBank/DDBJ databases">
        <title>Draft genome of the bovine lungworm Dictyocaulus viviparus.</title>
        <authorList>
            <person name="Mitreva M."/>
        </authorList>
    </citation>
    <scope>NUCLEOTIDE SEQUENCE [LARGE SCALE GENOMIC DNA]</scope>
    <source>
        <strain evidence="3 4">HannoverDv2000</strain>
    </source>
</reference>
<dbReference type="SUPFAM" id="SSF50978">
    <property type="entry name" value="WD40 repeat-like"/>
    <property type="match status" value="1"/>
</dbReference>
<gene>
    <name evidence="3" type="ORF">DICVIV_00772</name>
</gene>
<dbReference type="PANTHER" id="PTHR44472:SF1">
    <property type="entry name" value="DDB1 AND CUL4 ASSOCIATED FACTOR 4"/>
    <property type="match status" value="1"/>
</dbReference>
<dbReference type="Gene3D" id="2.130.10.10">
    <property type="entry name" value="YVTN repeat-like/Quinoprotein amine dehydrogenase"/>
    <property type="match status" value="1"/>
</dbReference>
<dbReference type="OrthoDB" id="128867at2759"/>
<reference evidence="4" key="2">
    <citation type="journal article" date="2016" name="Sci. Rep.">
        <title>Dictyocaulus viviparus genome, variome and transcriptome elucidate lungworm biology and support future intervention.</title>
        <authorList>
            <person name="McNulty S.N."/>
            <person name="Strube C."/>
            <person name="Rosa B.A."/>
            <person name="Martin J.C."/>
            <person name="Tyagi R."/>
            <person name="Choi Y.J."/>
            <person name="Wang Q."/>
            <person name="Hallsworth Pepin K."/>
            <person name="Zhang X."/>
            <person name="Ozersky P."/>
            <person name="Wilson R.K."/>
            <person name="Sternberg P.W."/>
            <person name="Gasser R.B."/>
            <person name="Mitreva M."/>
        </authorList>
    </citation>
    <scope>NUCLEOTIDE SEQUENCE [LARGE SCALE GENOMIC DNA]</scope>
    <source>
        <strain evidence="4">HannoverDv2000</strain>
    </source>
</reference>
<keyword evidence="4" id="KW-1185">Reference proteome</keyword>
<dbReference type="EMBL" id="KN716156">
    <property type="protein sequence ID" value="KJH53087.1"/>
    <property type="molecule type" value="Genomic_DNA"/>
</dbReference>
<evidence type="ECO:0000256" key="2">
    <source>
        <dbReference type="ARBA" id="ARBA00022737"/>
    </source>
</evidence>
<evidence type="ECO:0008006" key="5">
    <source>
        <dbReference type="Google" id="ProtNLM"/>
    </source>
</evidence>
<sequence length="591" mass="66187">MNNSVGRAKGSCNSISREDQLYTRTNSRCTVFTPSEALLGVPTISAVRVSCGRRRYIYGNDSSVRQVNAVACSQMREAKQGNNYRRHNWSNNTRETVQRERCGRRSRHRSEVQVTEESDPLEAHVPCYRGFVYNPVTRKHFRIAADNSGISSFTRTDIARNIREKERRNHLAIGRSYISNVSHSNRSIVPTVSSVFDRAIGIRSFNQVVRNVYENRLLRVGYIPNAIQETYLDSSGEHVKGCQFLELVGNNEDEKMLGCWAIGDGSRNSRIAAKLTCLKRSLMMLSRSTKAAVKLDQLGSHDSNVSLNTLGLEFVLDGESVNISQPVLVDMTVAPVDSDVTCVLYVTAESRMTGSGISSMCKVVLHPMSALCLDDDDFDVRDSPIYNIRWSVESSAIYSCAWNSNKTRIALGMEEAAKIMDVITEKSFMISSRRRNVISQHFSSEGNVIYMGLRDSDVILSDLRMKSHHVVGSRSSGWIKQLRISYPQCVLIENFRGELKLYDPRHLGRELMSFNGHRNTHFRLPFGSDGCTRGWSLASGLQLCAVPCPRPVDDRTDFPRVVYSSAWGGRSGSSALVLAVGDSLRIHNLEL</sequence>
<dbReference type="AlphaFoldDB" id="A0A0D8YA53"/>
<keyword evidence="2" id="KW-0677">Repeat</keyword>
<dbReference type="PANTHER" id="PTHR44472">
    <property type="entry name" value="DDB1- AND CUL4-ASSOCIATED FACTOR 4-RELATED"/>
    <property type="match status" value="1"/>
</dbReference>
<dbReference type="InterPro" id="IPR036322">
    <property type="entry name" value="WD40_repeat_dom_sf"/>
</dbReference>
<name>A0A0D8YA53_DICVI</name>
<dbReference type="InterPro" id="IPR052254">
    <property type="entry name" value="CUL4-DDB1_E3_ligase_receptor"/>
</dbReference>
<dbReference type="InterPro" id="IPR015943">
    <property type="entry name" value="WD40/YVTN_repeat-like_dom_sf"/>
</dbReference>